<protein>
    <submittedName>
        <fullName evidence="1">Uncharacterized protein</fullName>
    </submittedName>
</protein>
<name>A0ACC4D8E6_PURLI</name>
<keyword evidence="2" id="KW-1185">Reference proteome</keyword>
<sequence>MVEERRLGKPFGKNEWLLAPWFRRKANGQSAVVKTGFAEYEPRKVFAFAVGVTIDRGSDSAVGWPVDPVPIYEPLTPPCGAEYREELCFIPEEDTSGSLRAASSFGDTVQQHSDWQNHHRRWSTLRIGGWPEGWIGAATFWGGAVAEHPSPRDRCWAEGGAEHPSPRDRCWAGDGAEHPSPRDRCWAGDGAEHPSPRDRCWAEGGAEHPSPRDRCWAEGAVQSIRPTGQMLGGAVAEGSTSNGRLPGPPLRL</sequence>
<evidence type="ECO:0000313" key="2">
    <source>
        <dbReference type="Proteomes" id="UP001638806"/>
    </source>
</evidence>
<reference evidence="1" key="1">
    <citation type="submission" date="2024-12" db="EMBL/GenBank/DDBJ databases">
        <title>Comparative genomics and development of molecular markers within Purpureocillium lilacinum and among Purpureocillium species.</title>
        <authorList>
            <person name="Yeh Z.-Y."/>
            <person name="Ni N.-T."/>
            <person name="Lo P.-H."/>
            <person name="Mushyakhwo K."/>
            <person name="Lin C.-F."/>
            <person name="Nai Y.-S."/>
        </authorList>
    </citation>
    <scope>NUCLEOTIDE SEQUENCE</scope>
    <source>
        <strain evidence="1">NCHU-NPUST-175</strain>
    </source>
</reference>
<accession>A0ACC4D8E6</accession>
<gene>
    <name evidence="1" type="ORF">ACCO45_012305</name>
</gene>
<proteinExistence type="predicted"/>
<dbReference type="EMBL" id="JBGNUJ010000012">
    <property type="protein sequence ID" value="KAL3952362.1"/>
    <property type="molecule type" value="Genomic_DNA"/>
</dbReference>
<evidence type="ECO:0000313" key="1">
    <source>
        <dbReference type="EMBL" id="KAL3952362.1"/>
    </source>
</evidence>
<comment type="caution">
    <text evidence="1">The sequence shown here is derived from an EMBL/GenBank/DDBJ whole genome shotgun (WGS) entry which is preliminary data.</text>
</comment>
<organism evidence="1 2">
    <name type="scientific">Purpureocillium lilacinum</name>
    <name type="common">Paecilomyces lilacinus</name>
    <dbReference type="NCBI Taxonomy" id="33203"/>
    <lineage>
        <taxon>Eukaryota</taxon>
        <taxon>Fungi</taxon>
        <taxon>Dikarya</taxon>
        <taxon>Ascomycota</taxon>
        <taxon>Pezizomycotina</taxon>
        <taxon>Sordariomycetes</taxon>
        <taxon>Hypocreomycetidae</taxon>
        <taxon>Hypocreales</taxon>
        <taxon>Ophiocordycipitaceae</taxon>
        <taxon>Purpureocillium</taxon>
    </lineage>
</organism>
<dbReference type="Proteomes" id="UP001638806">
    <property type="component" value="Unassembled WGS sequence"/>
</dbReference>